<feature type="compositionally biased region" description="Acidic residues" evidence="1">
    <location>
        <begin position="241"/>
        <end position="251"/>
    </location>
</feature>
<dbReference type="PROSITE" id="PS50902">
    <property type="entry name" value="FLAVODOXIN_LIKE"/>
    <property type="match status" value="1"/>
</dbReference>
<evidence type="ECO:0000259" key="3">
    <source>
        <dbReference type="PROSITE" id="PS50902"/>
    </source>
</evidence>
<name>A0ABR1D3G7_NECAM</name>
<evidence type="ECO:0000313" key="4">
    <source>
        <dbReference type="EMBL" id="KAK6745029.1"/>
    </source>
</evidence>
<dbReference type="Proteomes" id="UP001303046">
    <property type="component" value="Unassembled WGS sequence"/>
</dbReference>
<reference evidence="4 5" key="1">
    <citation type="submission" date="2023-08" db="EMBL/GenBank/DDBJ databases">
        <title>A Necator americanus chromosomal reference genome.</title>
        <authorList>
            <person name="Ilik V."/>
            <person name="Petrzelkova K.J."/>
            <person name="Pardy F."/>
            <person name="Fuh T."/>
            <person name="Niatou-Singa F.S."/>
            <person name="Gouil Q."/>
            <person name="Baker L."/>
            <person name="Ritchie M.E."/>
            <person name="Jex A.R."/>
            <person name="Gazzola D."/>
            <person name="Li H."/>
            <person name="Toshio Fujiwara R."/>
            <person name="Zhan B."/>
            <person name="Aroian R.V."/>
            <person name="Pafco B."/>
            <person name="Schwarz E.M."/>
        </authorList>
    </citation>
    <scope>NUCLEOTIDE SEQUENCE [LARGE SCALE GENOMIC DNA]</scope>
    <source>
        <strain evidence="4 5">Aroian</strain>
        <tissue evidence="4">Whole animal</tissue>
    </source>
</reference>
<comment type="caution">
    <text evidence="4">The sequence shown here is derived from an EMBL/GenBank/DDBJ whole genome shotgun (WGS) entry which is preliminary data.</text>
</comment>
<dbReference type="InterPro" id="IPR029039">
    <property type="entry name" value="Flavoprotein-like_sf"/>
</dbReference>
<dbReference type="InterPro" id="IPR008254">
    <property type="entry name" value="Flavodoxin/NO_synth"/>
</dbReference>
<feature type="region of interest" description="Disordered" evidence="1">
    <location>
        <begin position="226"/>
        <end position="258"/>
    </location>
</feature>
<protein>
    <recommendedName>
        <fullName evidence="3">Flavodoxin-like domain-containing protein</fullName>
    </recommendedName>
</protein>
<dbReference type="SUPFAM" id="SSF52218">
    <property type="entry name" value="Flavoproteins"/>
    <property type="match status" value="1"/>
</dbReference>
<dbReference type="Pfam" id="PF00258">
    <property type="entry name" value="Flavodoxin_1"/>
    <property type="match status" value="1"/>
</dbReference>
<feature type="transmembrane region" description="Helical" evidence="2">
    <location>
        <begin position="17"/>
        <end position="37"/>
    </location>
</feature>
<accession>A0ABR1D3G7</accession>
<keyword evidence="2" id="KW-0472">Membrane</keyword>
<keyword evidence="2" id="KW-1133">Transmembrane helix</keyword>
<dbReference type="Gene3D" id="3.40.50.360">
    <property type="match status" value="1"/>
</dbReference>
<evidence type="ECO:0000313" key="5">
    <source>
        <dbReference type="Proteomes" id="UP001303046"/>
    </source>
</evidence>
<dbReference type="PANTHER" id="PTHR13930">
    <property type="entry name" value="S-ADENOSYL-L-METHIONINE-DEPENDENT TRNA 4-DEMETHYLWYOSINE SYNTHASE"/>
    <property type="match status" value="1"/>
</dbReference>
<keyword evidence="2" id="KW-0812">Transmembrane</keyword>
<dbReference type="InterPro" id="IPR034556">
    <property type="entry name" value="tRNA_wybutosine-synthase"/>
</dbReference>
<evidence type="ECO:0000256" key="1">
    <source>
        <dbReference type="SAM" id="MobiDB-lite"/>
    </source>
</evidence>
<dbReference type="PANTHER" id="PTHR13930:SF0">
    <property type="entry name" value="S-ADENOSYL-L-METHIONINE-DEPENDENT TRNA 4-DEMETHYLWYOSINE SYNTHASE TYW1-RELATED"/>
    <property type="match status" value="1"/>
</dbReference>
<keyword evidence="5" id="KW-1185">Reference proteome</keyword>
<organism evidence="4 5">
    <name type="scientific">Necator americanus</name>
    <name type="common">Human hookworm</name>
    <dbReference type="NCBI Taxonomy" id="51031"/>
    <lineage>
        <taxon>Eukaryota</taxon>
        <taxon>Metazoa</taxon>
        <taxon>Ecdysozoa</taxon>
        <taxon>Nematoda</taxon>
        <taxon>Chromadorea</taxon>
        <taxon>Rhabditida</taxon>
        <taxon>Rhabditina</taxon>
        <taxon>Rhabditomorpha</taxon>
        <taxon>Strongyloidea</taxon>
        <taxon>Ancylostomatidae</taxon>
        <taxon>Bunostominae</taxon>
        <taxon>Necator</taxon>
    </lineage>
</organism>
<feature type="domain" description="Flavodoxin-like" evidence="3">
    <location>
        <begin position="66"/>
        <end position="220"/>
    </location>
</feature>
<gene>
    <name evidence="4" type="primary">Necator_chrIII.g12394</name>
    <name evidence="4" type="ORF">RB195_011628</name>
</gene>
<evidence type="ECO:0000256" key="2">
    <source>
        <dbReference type="SAM" id="Phobius"/>
    </source>
</evidence>
<sequence length="258" mass="28872">MQECGLISAGDPDKDEILLYFTASLGVLLPGLVYVIYHKLHNIYMRYAMKKEKERLADEAARSEVVIVSLCTEDSPARRFVIHLESILKAELVNSPKLWDVEKLNTKEFAAFKGFCIFVVETIKAGSGPPSCEWFLEWLEDVAADAKLKKKANFEAVKFVIVGFGPSTDGDMNFNKASRTVLKRMKILGSKQIMSVALFDTDEPESEISQRYTSLSNHLLQAIDKNLPGAEESEATSSSEYSDEEVDDEQSALEKKTL</sequence>
<dbReference type="EMBL" id="JAVFWL010000003">
    <property type="protein sequence ID" value="KAK6745029.1"/>
    <property type="molecule type" value="Genomic_DNA"/>
</dbReference>
<proteinExistence type="predicted"/>